<dbReference type="AlphaFoldDB" id="A0A2R3IST2"/>
<dbReference type="EMBL" id="CP027169">
    <property type="protein sequence ID" value="AVK05006.1"/>
    <property type="molecule type" value="Genomic_DNA"/>
</dbReference>
<sequence length="71" mass="7583">MGRRPSGSVGRAAANGSRRRVDPTDAVARRRTAAARRKHAGAWQGGVRRGCGRRPAFRRLRGRGCADPGSS</sequence>
<accession>A0A2R3IST2</accession>
<feature type="compositionally biased region" description="Basic residues" evidence="1">
    <location>
        <begin position="29"/>
        <end position="40"/>
    </location>
</feature>
<organism evidence="2 3">
    <name type="scientific">Pseudomonas paraeruginosa</name>
    <dbReference type="NCBI Taxonomy" id="2994495"/>
    <lineage>
        <taxon>Bacteria</taxon>
        <taxon>Pseudomonadati</taxon>
        <taxon>Pseudomonadota</taxon>
        <taxon>Gammaproteobacteria</taxon>
        <taxon>Pseudomonadales</taxon>
        <taxon>Pseudomonadaceae</taxon>
        <taxon>Pseudomonas</taxon>
    </lineage>
</organism>
<feature type="region of interest" description="Disordered" evidence="1">
    <location>
        <begin position="1"/>
        <end position="50"/>
    </location>
</feature>
<keyword evidence="3" id="KW-1185">Reference proteome</keyword>
<name>A0A2R3IST2_9PSED</name>
<evidence type="ECO:0000313" key="2">
    <source>
        <dbReference type="EMBL" id="AVK05006.1"/>
    </source>
</evidence>
<reference evidence="2 3" key="1">
    <citation type="submission" date="2018-02" db="EMBL/GenBank/DDBJ databases">
        <title>FDA/CDC Antimicrobial Resistant Isolate Bank Genome Sequencing.</title>
        <authorList>
            <person name="Benahmed F.H."/>
            <person name="Lutgring J.D."/>
            <person name="Yoo B."/>
            <person name="Machado M."/>
            <person name="Brown A."/>
            <person name="McAllister G."/>
            <person name="Perry A."/>
            <person name="Halpin A.L."/>
            <person name="Vavikolanu K."/>
            <person name="Ott S."/>
            <person name="Zhao X."/>
            <person name="Tallon L.J."/>
            <person name="Sadzewicz L."/>
            <person name="Aluvathingal J."/>
            <person name="Nadendla S."/>
            <person name="Voskania-kordi A."/>
            <person name="Simonyan V."/>
            <person name="Patel J."/>
            <person name="Shawar R.M."/>
        </authorList>
    </citation>
    <scope>NUCLEOTIDE SEQUENCE [LARGE SCALE GENOMIC DNA]</scope>
    <source>
        <strain evidence="2 3">AR_0356</strain>
    </source>
</reference>
<evidence type="ECO:0000313" key="3">
    <source>
        <dbReference type="Proteomes" id="UP000238390"/>
    </source>
</evidence>
<gene>
    <name evidence="2" type="ORF">CSB93_1732</name>
</gene>
<evidence type="ECO:0000256" key="1">
    <source>
        <dbReference type="SAM" id="MobiDB-lite"/>
    </source>
</evidence>
<protein>
    <submittedName>
        <fullName evidence="2">Uncharacterized protein</fullName>
    </submittedName>
</protein>
<proteinExistence type="predicted"/>
<dbReference type="Proteomes" id="UP000238390">
    <property type="component" value="Chromosome"/>
</dbReference>